<reference evidence="2" key="2">
    <citation type="submission" date="2021-01" db="EMBL/GenBank/DDBJ databases">
        <authorList>
            <person name="Schikora-Tamarit M.A."/>
        </authorList>
    </citation>
    <scope>NUCLEOTIDE SEQUENCE</scope>
    <source>
        <strain evidence="2">NCAIM Y.01608</strain>
    </source>
</reference>
<gene>
    <name evidence="2" type="ORF">OGATHE_006327</name>
</gene>
<evidence type="ECO:0000256" key="1">
    <source>
        <dbReference type="ARBA" id="ARBA00038414"/>
    </source>
</evidence>
<dbReference type="InterPro" id="IPR015942">
    <property type="entry name" value="Asp/Glu/hydantoin_racemase"/>
</dbReference>
<dbReference type="PANTHER" id="PTHR28047:SF6">
    <property type="entry name" value="CN HYDROLASE DOMAIN-CONTAINING PROTEIN"/>
    <property type="match status" value="1"/>
</dbReference>
<sequence>MSLQLEDLPSVGGLETSIKVMFVNPNSTVSMTMSCLKMISSNLPPDTTVYGYTGPAGKTAVTIESHLDSVISATECLRDAYPLLSQVHAVVVGCFSDHPLVNCIREEFDIPCCGIMEAAFYTARMLGGKFGVLCTGYRSQIRHQYAVQGYGLDKFCAGLLSTKLTVKELETKPREEVLSLMANCAKQLVEQQDADCIVLGCAGMADMASAVEEALEGRSVPVIDGVCCAVNILSGFVRMGLKTSKRGLFTWAKPGRELRGQSYL</sequence>
<accession>A0A1B7SKA5</accession>
<evidence type="ECO:0000313" key="3">
    <source>
        <dbReference type="Proteomes" id="UP000788993"/>
    </source>
</evidence>
<keyword evidence="3" id="KW-1185">Reference proteome</keyword>
<dbReference type="AlphaFoldDB" id="A0A1B7SKA5"/>
<dbReference type="PANTHER" id="PTHR28047">
    <property type="entry name" value="PROTEIN DCG1"/>
    <property type="match status" value="1"/>
</dbReference>
<dbReference type="EMBL" id="JAEUBD010001540">
    <property type="protein sequence ID" value="KAH3659443.1"/>
    <property type="molecule type" value="Genomic_DNA"/>
</dbReference>
<proteinExistence type="inferred from homology"/>
<name>A0A1B7SKA5_9ASCO</name>
<protein>
    <submittedName>
        <fullName evidence="2">Uncharacterized protein</fullName>
    </submittedName>
</protein>
<dbReference type="Pfam" id="PF01177">
    <property type="entry name" value="Asp_Glu_race"/>
    <property type="match status" value="1"/>
</dbReference>
<dbReference type="Gene3D" id="3.40.50.12500">
    <property type="match status" value="1"/>
</dbReference>
<dbReference type="OrthoDB" id="412018at2759"/>
<reference evidence="2" key="1">
    <citation type="journal article" date="2021" name="Open Biol.">
        <title>Shared evolutionary footprints suggest mitochondrial oxidative damage underlies multiple complex I losses in fungi.</title>
        <authorList>
            <person name="Schikora-Tamarit M.A."/>
            <person name="Marcet-Houben M."/>
            <person name="Nosek J."/>
            <person name="Gabaldon T."/>
        </authorList>
    </citation>
    <scope>NUCLEOTIDE SEQUENCE</scope>
    <source>
        <strain evidence="2">NCAIM Y.01608</strain>
    </source>
</reference>
<comment type="similarity">
    <text evidence="1">Belongs to the HyuE racemase family.</text>
</comment>
<dbReference type="InterPro" id="IPR053714">
    <property type="entry name" value="Iso_Racemase_Enz_sf"/>
</dbReference>
<organism evidence="2 3">
    <name type="scientific">Ogataea polymorpha</name>
    <dbReference type="NCBI Taxonomy" id="460523"/>
    <lineage>
        <taxon>Eukaryota</taxon>
        <taxon>Fungi</taxon>
        <taxon>Dikarya</taxon>
        <taxon>Ascomycota</taxon>
        <taxon>Saccharomycotina</taxon>
        <taxon>Pichiomycetes</taxon>
        <taxon>Pichiales</taxon>
        <taxon>Pichiaceae</taxon>
        <taxon>Ogataea</taxon>
    </lineage>
</organism>
<comment type="caution">
    <text evidence="2">The sequence shown here is derived from an EMBL/GenBank/DDBJ whole genome shotgun (WGS) entry which is preliminary data.</text>
</comment>
<evidence type="ECO:0000313" key="2">
    <source>
        <dbReference type="EMBL" id="KAH3659443.1"/>
    </source>
</evidence>
<dbReference type="RefSeq" id="XP_018211829.1">
    <property type="nucleotide sequence ID" value="XM_018356539.1"/>
</dbReference>
<dbReference type="Proteomes" id="UP000788993">
    <property type="component" value="Unassembled WGS sequence"/>
</dbReference>
<dbReference type="InterPro" id="IPR052186">
    <property type="entry name" value="Hydantoin_racemase-like"/>
</dbReference>
<dbReference type="GO" id="GO:0047661">
    <property type="term" value="F:amino-acid racemase activity"/>
    <property type="evidence" value="ECO:0007669"/>
    <property type="project" value="InterPro"/>
</dbReference>